<keyword evidence="1" id="KW-1133">Transmembrane helix</keyword>
<proteinExistence type="predicted"/>
<evidence type="ECO:0000313" key="3">
    <source>
        <dbReference type="Proteomes" id="UP000077069"/>
    </source>
</evidence>
<keyword evidence="3" id="KW-1185">Reference proteome</keyword>
<feature type="transmembrane region" description="Helical" evidence="1">
    <location>
        <begin position="20"/>
        <end position="44"/>
    </location>
</feature>
<name>A0A177CZK1_9PLEO</name>
<sequence>MPWMITGTGDMRENSALGTVINANISVPKCFMLVLLLHMSIVMIRANTRANRQTKLSARAPAVPSNISFNTRTYRFFSSHEITLT</sequence>
<keyword evidence="1" id="KW-0812">Transmembrane</keyword>
<dbReference type="GeneID" id="28767581"/>
<dbReference type="AlphaFoldDB" id="A0A177CZK1"/>
<evidence type="ECO:0000313" key="2">
    <source>
        <dbReference type="EMBL" id="OAG12498.1"/>
    </source>
</evidence>
<gene>
    <name evidence="2" type="ORF">CC84DRAFT_124282</name>
</gene>
<organism evidence="2 3">
    <name type="scientific">Paraphaeosphaeria sporulosa</name>
    <dbReference type="NCBI Taxonomy" id="1460663"/>
    <lineage>
        <taxon>Eukaryota</taxon>
        <taxon>Fungi</taxon>
        <taxon>Dikarya</taxon>
        <taxon>Ascomycota</taxon>
        <taxon>Pezizomycotina</taxon>
        <taxon>Dothideomycetes</taxon>
        <taxon>Pleosporomycetidae</taxon>
        <taxon>Pleosporales</taxon>
        <taxon>Massarineae</taxon>
        <taxon>Didymosphaeriaceae</taxon>
        <taxon>Paraphaeosphaeria</taxon>
    </lineage>
</organism>
<dbReference type="InParanoid" id="A0A177CZK1"/>
<accession>A0A177CZK1</accession>
<evidence type="ECO:0000256" key="1">
    <source>
        <dbReference type="SAM" id="Phobius"/>
    </source>
</evidence>
<dbReference type="EMBL" id="KV441548">
    <property type="protein sequence ID" value="OAG12498.1"/>
    <property type="molecule type" value="Genomic_DNA"/>
</dbReference>
<protein>
    <submittedName>
        <fullName evidence="2">Uncharacterized protein</fullName>
    </submittedName>
</protein>
<reference evidence="2 3" key="1">
    <citation type="submission" date="2016-05" db="EMBL/GenBank/DDBJ databases">
        <title>Comparative analysis of secretome profiles of manganese(II)-oxidizing ascomycete fungi.</title>
        <authorList>
            <consortium name="DOE Joint Genome Institute"/>
            <person name="Zeiner C.A."/>
            <person name="Purvine S.O."/>
            <person name="Zink E.M."/>
            <person name="Wu S."/>
            <person name="Pasa-Tolic L."/>
            <person name="Chaput D.L."/>
            <person name="Haridas S."/>
            <person name="Grigoriev I.V."/>
            <person name="Santelli C.M."/>
            <person name="Hansel C.M."/>
        </authorList>
    </citation>
    <scope>NUCLEOTIDE SEQUENCE [LARGE SCALE GENOMIC DNA]</scope>
    <source>
        <strain evidence="2 3">AP3s5-JAC2a</strain>
    </source>
</reference>
<dbReference type="Proteomes" id="UP000077069">
    <property type="component" value="Unassembled WGS sequence"/>
</dbReference>
<keyword evidence="1" id="KW-0472">Membrane</keyword>
<dbReference type="RefSeq" id="XP_018042863.1">
    <property type="nucleotide sequence ID" value="XM_018184095.1"/>
</dbReference>